<feature type="compositionally biased region" description="Pro residues" evidence="1">
    <location>
        <begin position="105"/>
        <end position="114"/>
    </location>
</feature>
<feature type="region of interest" description="Disordered" evidence="1">
    <location>
        <begin position="1"/>
        <end position="64"/>
    </location>
</feature>
<sequence length="129" mass="13717">MWGPPWPGHLHLLQTGPPHPRGAAGARWAGGLPALSAEAAPQPHPAGNSQRYTEQQNPRFPSPMTNCPMALLVLAEKTGFPLGKKPEFSVPDLAPVKGRRGSLNPPEPLPPPCGPGRQGEDRSEHGVPR</sequence>
<organism evidence="2 3">
    <name type="scientific">Gulo gulo</name>
    <name type="common">Wolverine</name>
    <name type="synonym">Gluton</name>
    <dbReference type="NCBI Taxonomy" id="48420"/>
    <lineage>
        <taxon>Eukaryota</taxon>
        <taxon>Metazoa</taxon>
        <taxon>Chordata</taxon>
        <taxon>Craniata</taxon>
        <taxon>Vertebrata</taxon>
        <taxon>Euteleostomi</taxon>
        <taxon>Mammalia</taxon>
        <taxon>Eutheria</taxon>
        <taxon>Laurasiatheria</taxon>
        <taxon>Carnivora</taxon>
        <taxon>Caniformia</taxon>
        <taxon>Musteloidea</taxon>
        <taxon>Mustelidae</taxon>
        <taxon>Guloninae</taxon>
        <taxon>Gulo</taxon>
    </lineage>
</organism>
<feature type="compositionally biased region" description="Low complexity" evidence="1">
    <location>
        <begin position="21"/>
        <end position="35"/>
    </location>
</feature>
<reference evidence="2 3" key="1">
    <citation type="submission" date="2018-10" db="EMBL/GenBank/DDBJ databases">
        <authorList>
            <person name="Ekblom R."/>
            <person name="Jareborg N."/>
        </authorList>
    </citation>
    <scope>NUCLEOTIDE SEQUENCE [LARGE SCALE GENOMIC DNA]</scope>
    <source>
        <tissue evidence="2">Muscle</tissue>
    </source>
</reference>
<gene>
    <name evidence="2" type="ORF">BN2614_LOCUS2</name>
</gene>
<dbReference type="AlphaFoldDB" id="A0A9X9LHY2"/>
<evidence type="ECO:0000313" key="2">
    <source>
        <dbReference type="EMBL" id="VCW68512.1"/>
    </source>
</evidence>
<keyword evidence="3" id="KW-1185">Reference proteome</keyword>
<protein>
    <submittedName>
        <fullName evidence="2">Uncharacterized protein</fullName>
    </submittedName>
</protein>
<comment type="caution">
    <text evidence="2">The sequence shown here is derived from an EMBL/GenBank/DDBJ whole genome shotgun (WGS) entry which is preliminary data.</text>
</comment>
<feature type="non-terminal residue" evidence="2">
    <location>
        <position position="1"/>
    </location>
</feature>
<dbReference type="EMBL" id="CYRY02003962">
    <property type="protein sequence ID" value="VCW68512.1"/>
    <property type="molecule type" value="Genomic_DNA"/>
</dbReference>
<feature type="region of interest" description="Disordered" evidence="1">
    <location>
        <begin position="81"/>
        <end position="129"/>
    </location>
</feature>
<evidence type="ECO:0000313" key="3">
    <source>
        <dbReference type="Proteomes" id="UP000269945"/>
    </source>
</evidence>
<feature type="compositionally biased region" description="Polar residues" evidence="1">
    <location>
        <begin position="47"/>
        <end position="64"/>
    </location>
</feature>
<feature type="compositionally biased region" description="Basic and acidic residues" evidence="1">
    <location>
        <begin position="118"/>
        <end position="129"/>
    </location>
</feature>
<dbReference type="Proteomes" id="UP000269945">
    <property type="component" value="Unassembled WGS sequence"/>
</dbReference>
<name>A0A9X9LHY2_GULGU</name>
<evidence type="ECO:0000256" key="1">
    <source>
        <dbReference type="SAM" id="MobiDB-lite"/>
    </source>
</evidence>
<accession>A0A9X9LHY2</accession>
<proteinExistence type="predicted"/>